<feature type="transmembrane region" description="Helical" evidence="6">
    <location>
        <begin position="397"/>
        <end position="416"/>
    </location>
</feature>
<dbReference type="PANTHER" id="PTHR30250:SF30">
    <property type="entry name" value="LIPID III FLIPPASE"/>
    <property type="match status" value="1"/>
</dbReference>
<keyword evidence="3 6" id="KW-0812">Transmembrane</keyword>
<comment type="subcellular location">
    <subcellularLocation>
        <location evidence="1">Cell membrane</location>
        <topology evidence="1">Multi-pass membrane protein</topology>
    </subcellularLocation>
</comment>
<dbReference type="GO" id="GO:0005886">
    <property type="term" value="C:plasma membrane"/>
    <property type="evidence" value="ECO:0007669"/>
    <property type="project" value="UniProtKB-SubCell"/>
</dbReference>
<dbReference type="InterPro" id="IPR050833">
    <property type="entry name" value="Poly_Biosynth_Transport"/>
</dbReference>
<evidence type="ECO:0000313" key="7">
    <source>
        <dbReference type="EMBL" id="KAA9340753.1"/>
    </source>
</evidence>
<proteinExistence type="predicted"/>
<evidence type="ECO:0000256" key="3">
    <source>
        <dbReference type="ARBA" id="ARBA00022692"/>
    </source>
</evidence>
<feature type="transmembrane region" description="Helical" evidence="6">
    <location>
        <begin position="122"/>
        <end position="143"/>
    </location>
</feature>
<dbReference type="EMBL" id="VTWT01000002">
    <property type="protein sequence ID" value="KAA9340753.1"/>
    <property type="molecule type" value="Genomic_DNA"/>
</dbReference>
<name>A0A5N1J1U1_9BACT</name>
<feature type="transmembrane region" description="Helical" evidence="6">
    <location>
        <begin position="150"/>
        <end position="174"/>
    </location>
</feature>
<feature type="transmembrane region" description="Helical" evidence="6">
    <location>
        <begin position="219"/>
        <end position="240"/>
    </location>
</feature>
<keyword evidence="5 6" id="KW-0472">Membrane</keyword>
<feature type="transmembrane region" description="Helical" evidence="6">
    <location>
        <begin position="299"/>
        <end position="317"/>
    </location>
</feature>
<evidence type="ECO:0000313" key="8">
    <source>
        <dbReference type="Proteomes" id="UP000326570"/>
    </source>
</evidence>
<sequence length="417" mass="47075">MWKFVKLTGWSAVSVVFRTGSTLVLNKLVALSYGPAGITLLAHFQNLIALFTTLPNDGVNVGVIRFLAPEKPDTANFRSYLVSGLVLNLLIFILVSSFLLLWPETYFEPFIPGLGEPEKTGWFLAFFAGILLLQALFFVMTVWQAKQQLHWYLLMQIGSAAGGLALAASVAFSYSLPITLLAYLVGMGLPVLILGLWRWRKTSAAILKLAGQRKHFRQLLVFLGMGASVLISSKLVDFWVRDYMMNSFGVKESGFWQAAAKLSDNYTMAFLSVLGLAYYPQLAARLGQPASLKEFIRPVFWGLGAAASAGLLLFYFLREWVLLLLFQPEFLPAAKLLPYQLTGDFFKLTSWLLAYLTMAQEKVKLYIGVNLVSAALYGLLVWWFTQTFGLSGVVQAHFWRYLLFWLFLFVWFRKYLF</sequence>
<dbReference type="Proteomes" id="UP000326570">
    <property type="component" value="Unassembled WGS sequence"/>
</dbReference>
<feature type="transmembrane region" description="Helical" evidence="6">
    <location>
        <begin position="365"/>
        <end position="385"/>
    </location>
</feature>
<evidence type="ECO:0000256" key="5">
    <source>
        <dbReference type="ARBA" id="ARBA00023136"/>
    </source>
</evidence>
<comment type="caution">
    <text evidence="7">The sequence shown here is derived from an EMBL/GenBank/DDBJ whole genome shotgun (WGS) entry which is preliminary data.</text>
</comment>
<organism evidence="7 8">
    <name type="scientific">Adhaeribacter soli</name>
    <dbReference type="NCBI Taxonomy" id="2607655"/>
    <lineage>
        <taxon>Bacteria</taxon>
        <taxon>Pseudomonadati</taxon>
        <taxon>Bacteroidota</taxon>
        <taxon>Cytophagia</taxon>
        <taxon>Cytophagales</taxon>
        <taxon>Hymenobacteraceae</taxon>
        <taxon>Adhaeribacter</taxon>
    </lineage>
</organism>
<evidence type="ECO:0000256" key="6">
    <source>
        <dbReference type="SAM" id="Phobius"/>
    </source>
</evidence>
<dbReference type="PANTHER" id="PTHR30250">
    <property type="entry name" value="PST FAMILY PREDICTED COLANIC ACID TRANSPORTER"/>
    <property type="match status" value="1"/>
</dbReference>
<feature type="transmembrane region" description="Helical" evidence="6">
    <location>
        <begin position="180"/>
        <end position="199"/>
    </location>
</feature>
<evidence type="ECO:0000256" key="4">
    <source>
        <dbReference type="ARBA" id="ARBA00022989"/>
    </source>
</evidence>
<feature type="transmembrane region" description="Helical" evidence="6">
    <location>
        <begin position="337"/>
        <end position="358"/>
    </location>
</feature>
<feature type="transmembrane region" description="Helical" evidence="6">
    <location>
        <begin position="266"/>
        <end position="287"/>
    </location>
</feature>
<keyword evidence="4 6" id="KW-1133">Transmembrane helix</keyword>
<dbReference type="AlphaFoldDB" id="A0A5N1J1U1"/>
<dbReference type="RefSeq" id="WP_150902680.1">
    <property type="nucleotide sequence ID" value="NZ_VTWT01000002.1"/>
</dbReference>
<evidence type="ECO:0000256" key="2">
    <source>
        <dbReference type="ARBA" id="ARBA00022475"/>
    </source>
</evidence>
<evidence type="ECO:0000256" key="1">
    <source>
        <dbReference type="ARBA" id="ARBA00004651"/>
    </source>
</evidence>
<accession>A0A5N1J1U1</accession>
<gene>
    <name evidence="7" type="ORF">F0P94_04815</name>
</gene>
<keyword evidence="8" id="KW-1185">Reference proteome</keyword>
<evidence type="ECO:0008006" key="9">
    <source>
        <dbReference type="Google" id="ProtNLM"/>
    </source>
</evidence>
<reference evidence="7 8" key="1">
    <citation type="submission" date="2019-09" db="EMBL/GenBank/DDBJ databases">
        <title>Genome sequence of Adhaeribacter sp. M2.</title>
        <authorList>
            <person name="Srinivasan S."/>
        </authorList>
    </citation>
    <scope>NUCLEOTIDE SEQUENCE [LARGE SCALE GENOMIC DNA]</scope>
    <source>
        <strain evidence="7 8">M2</strain>
    </source>
</reference>
<feature type="transmembrane region" description="Helical" evidence="6">
    <location>
        <begin position="80"/>
        <end position="102"/>
    </location>
</feature>
<protein>
    <recommendedName>
        <fullName evidence="9">O-antigen translocase</fullName>
    </recommendedName>
</protein>
<keyword evidence="2" id="KW-1003">Cell membrane</keyword>